<feature type="domain" description="Capsule synthesis protein CapA" evidence="2">
    <location>
        <begin position="6"/>
        <end position="255"/>
    </location>
</feature>
<evidence type="ECO:0000259" key="2">
    <source>
        <dbReference type="SMART" id="SM00854"/>
    </source>
</evidence>
<comment type="similarity">
    <text evidence="1">Belongs to the CapA family.</text>
</comment>
<evidence type="ECO:0000313" key="4">
    <source>
        <dbReference type="Proteomes" id="UP000439022"/>
    </source>
</evidence>
<dbReference type="Pfam" id="PF09587">
    <property type="entry name" value="PGA_cap"/>
    <property type="match status" value="1"/>
</dbReference>
<protein>
    <submittedName>
        <fullName evidence="3">CapA family protein</fullName>
    </submittedName>
</protein>
<dbReference type="PANTHER" id="PTHR33393">
    <property type="entry name" value="POLYGLUTAMINE SYNTHESIS ACCESSORY PROTEIN RV0574C-RELATED"/>
    <property type="match status" value="1"/>
</dbReference>
<dbReference type="Proteomes" id="UP000439022">
    <property type="component" value="Unassembled WGS sequence"/>
</dbReference>
<dbReference type="PANTHER" id="PTHR33393:SF11">
    <property type="entry name" value="POLYGLUTAMINE SYNTHESIS ACCESSORY PROTEIN RV0574C-RELATED"/>
    <property type="match status" value="1"/>
</dbReference>
<proteinExistence type="inferred from homology"/>
<comment type="caution">
    <text evidence="3">The sequence shown here is derived from an EMBL/GenBank/DDBJ whole genome shotgun (WGS) entry which is preliminary data.</text>
</comment>
<dbReference type="InterPro" id="IPR029052">
    <property type="entry name" value="Metallo-depent_PP-like"/>
</dbReference>
<organism evidence="3 4">
    <name type="scientific">Haloferax litoreum</name>
    <dbReference type="NCBI Taxonomy" id="2666140"/>
    <lineage>
        <taxon>Archaea</taxon>
        <taxon>Methanobacteriati</taxon>
        <taxon>Methanobacteriota</taxon>
        <taxon>Stenosarchaea group</taxon>
        <taxon>Halobacteria</taxon>
        <taxon>Halobacteriales</taxon>
        <taxon>Haloferacaceae</taxon>
        <taxon>Haloferax</taxon>
    </lineage>
</organism>
<evidence type="ECO:0000256" key="1">
    <source>
        <dbReference type="ARBA" id="ARBA00005662"/>
    </source>
</evidence>
<accession>A0A6A8GHQ2</accession>
<reference evidence="3 4" key="1">
    <citation type="submission" date="2019-11" db="EMBL/GenBank/DDBJ databases">
        <title>Whole genome sequence of Haloferax sp. MBLA0076.</title>
        <authorList>
            <person name="Seo M.-J."/>
            <person name="Cho E.-S."/>
        </authorList>
    </citation>
    <scope>NUCLEOTIDE SEQUENCE [LARGE SCALE GENOMIC DNA]</scope>
    <source>
        <strain evidence="3 4">MBLA0076</strain>
    </source>
</reference>
<evidence type="ECO:0000313" key="3">
    <source>
        <dbReference type="EMBL" id="MRX22738.1"/>
    </source>
</evidence>
<dbReference type="SMART" id="SM00854">
    <property type="entry name" value="PGA_cap"/>
    <property type="match status" value="1"/>
</dbReference>
<dbReference type="InterPro" id="IPR052169">
    <property type="entry name" value="CW_Biosynth-Accessory"/>
</dbReference>
<keyword evidence="4" id="KW-1185">Reference proteome</keyword>
<dbReference type="InterPro" id="IPR019079">
    <property type="entry name" value="Capsule_synth_CapA"/>
</dbReference>
<dbReference type="EMBL" id="WKJO01000001">
    <property type="protein sequence ID" value="MRX22738.1"/>
    <property type="molecule type" value="Genomic_DNA"/>
</dbReference>
<sequence>MTETLRLGFTGDVMFGRFVNQRQEHRPPHAVWGSMRERLDSLDGLFVNLECCLSTRGRQWTLTPHPFHFRADPDWARPALQDVGVTWATLANNHVLDYGQDALEDTFSALEAGGIPYTGAGRTETHAWEPSHVVVDGLDVSLVAFTDNTPEFAADGDSPGTAYVDIDPNDEACLERVKTTLERAREENPDVLVVSMHWGPNMREYPPESFRAFAHWLVDSGVDIVHGHSAHVFQGVEVYDESLILYDTGDFVDDYAVDPVLRNDRSFLFEIEVSPTGSLFDLRMVPTKIAEFAVYRAFPTVAEWCRETMRRRSAEFGTQFDVEDEALVVHVGGQ</sequence>
<dbReference type="RefSeq" id="WP_151163196.1">
    <property type="nucleotide sequence ID" value="NZ_WKJO01000001.1"/>
</dbReference>
<dbReference type="SUPFAM" id="SSF56300">
    <property type="entry name" value="Metallo-dependent phosphatases"/>
    <property type="match status" value="1"/>
</dbReference>
<dbReference type="Gene3D" id="3.60.21.10">
    <property type="match status" value="1"/>
</dbReference>
<dbReference type="AlphaFoldDB" id="A0A6A8GHQ2"/>
<dbReference type="CDD" id="cd07381">
    <property type="entry name" value="MPP_CapA"/>
    <property type="match status" value="1"/>
</dbReference>
<gene>
    <name evidence="3" type="ORF">GJR96_12350</name>
</gene>
<name>A0A6A8GHQ2_9EURY</name>